<comment type="caution">
    <text evidence="1">The sequence shown here is derived from an EMBL/GenBank/DDBJ whole genome shotgun (WGS) entry which is preliminary data.</text>
</comment>
<gene>
    <name evidence="1" type="ORF">MILVUS5_LOCUS16059</name>
</gene>
<organism evidence="1 2">
    <name type="scientific">Trifolium pratense</name>
    <name type="common">Red clover</name>
    <dbReference type="NCBI Taxonomy" id="57577"/>
    <lineage>
        <taxon>Eukaryota</taxon>
        <taxon>Viridiplantae</taxon>
        <taxon>Streptophyta</taxon>
        <taxon>Embryophyta</taxon>
        <taxon>Tracheophyta</taxon>
        <taxon>Spermatophyta</taxon>
        <taxon>Magnoliopsida</taxon>
        <taxon>eudicotyledons</taxon>
        <taxon>Gunneridae</taxon>
        <taxon>Pentapetalae</taxon>
        <taxon>rosids</taxon>
        <taxon>fabids</taxon>
        <taxon>Fabales</taxon>
        <taxon>Fabaceae</taxon>
        <taxon>Papilionoideae</taxon>
        <taxon>50 kb inversion clade</taxon>
        <taxon>NPAAA clade</taxon>
        <taxon>Hologalegina</taxon>
        <taxon>IRL clade</taxon>
        <taxon>Trifolieae</taxon>
        <taxon>Trifolium</taxon>
    </lineage>
</organism>
<dbReference type="Proteomes" id="UP001177021">
    <property type="component" value="Unassembled WGS sequence"/>
</dbReference>
<protein>
    <submittedName>
        <fullName evidence="1">Uncharacterized protein</fullName>
    </submittedName>
</protein>
<name>A0ACB0JUS0_TRIPR</name>
<keyword evidence="2" id="KW-1185">Reference proteome</keyword>
<accession>A0ACB0JUS0</accession>
<evidence type="ECO:0000313" key="1">
    <source>
        <dbReference type="EMBL" id="CAJ2647559.1"/>
    </source>
</evidence>
<sequence length="206" mass="23042">MLDMLESHGLSLPSAIVDALDNTDNIYQPIARAFANFIASKISSLTDVEIARLTNNEISRLIQMLPEAEIRRLVNDEISRLSDVFTAFGEGVTRQHYIDLIMLFLGLVCFTFINAGLIIFQCYQESSKHAAIVTTNATQKRPKPSMKPILKYPGTPDLKGLKGIAETYSQEKSTGLRQLVEERQEGKSRVVVRSKRSIVDPKSLSR</sequence>
<reference evidence="1" key="1">
    <citation type="submission" date="2023-10" db="EMBL/GenBank/DDBJ databases">
        <authorList>
            <person name="Rodriguez Cubillos JULIANA M."/>
            <person name="De Vega J."/>
        </authorList>
    </citation>
    <scope>NUCLEOTIDE SEQUENCE</scope>
</reference>
<proteinExistence type="predicted"/>
<evidence type="ECO:0000313" key="2">
    <source>
        <dbReference type="Proteomes" id="UP001177021"/>
    </source>
</evidence>
<dbReference type="EMBL" id="CASHSV030000109">
    <property type="protein sequence ID" value="CAJ2647559.1"/>
    <property type="molecule type" value="Genomic_DNA"/>
</dbReference>